<accession>A0A0K2TBX0</accession>
<proteinExistence type="predicted"/>
<organism evidence="1">
    <name type="scientific">Lepeophtheirus salmonis</name>
    <name type="common">Salmon louse</name>
    <name type="synonym">Caligus salmonis</name>
    <dbReference type="NCBI Taxonomy" id="72036"/>
    <lineage>
        <taxon>Eukaryota</taxon>
        <taxon>Metazoa</taxon>
        <taxon>Ecdysozoa</taxon>
        <taxon>Arthropoda</taxon>
        <taxon>Crustacea</taxon>
        <taxon>Multicrustacea</taxon>
        <taxon>Hexanauplia</taxon>
        <taxon>Copepoda</taxon>
        <taxon>Siphonostomatoida</taxon>
        <taxon>Caligidae</taxon>
        <taxon>Lepeophtheirus</taxon>
    </lineage>
</organism>
<name>A0A0K2TBX0_LEPSM</name>
<sequence length="20" mass="2471">MFDFWNLMVDNCDLCPYQDT</sequence>
<dbReference type="EMBL" id="HACA01005974">
    <property type="protein sequence ID" value="CDW23335.1"/>
    <property type="molecule type" value="Transcribed_RNA"/>
</dbReference>
<evidence type="ECO:0000313" key="1">
    <source>
        <dbReference type="EMBL" id="CDW23335.1"/>
    </source>
</evidence>
<dbReference type="AlphaFoldDB" id="A0A0K2TBX0"/>
<protein>
    <submittedName>
        <fullName evidence="1">Uncharacterized protein</fullName>
    </submittedName>
</protein>
<reference evidence="1" key="1">
    <citation type="submission" date="2014-05" db="EMBL/GenBank/DDBJ databases">
        <authorList>
            <person name="Chronopoulou M."/>
        </authorList>
    </citation>
    <scope>NUCLEOTIDE SEQUENCE</scope>
    <source>
        <tissue evidence="1">Whole organism</tissue>
    </source>
</reference>